<dbReference type="AlphaFoldDB" id="A0A1G2HZI2"/>
<dbReference type="InterPro" id="IPR013216">
    <property type="entry name" value="Methyltransf_11"/>
</dbReference>
<dbReference type="Pfam" id="PF08241">
    <property type="entry name" value="Methyltransf_11"/>
    <property type="match status" value="1"/>
</dbReference>
<accession>A0A1G2HZI2</accession>
<dbReference type="InterPro" id="IPR029063">
    <property type="entry name" value="SAM-dependent_MTases_sf"/>
</dbReference>
<protein>
    <recommendedName>
        <fullName evidence="1">Methyltransferase type 11 domain-containing protein</fullName>
    </recommendedName>
</protein>
<evidence type="ECO:0000259" key="1">
    <source>
        <dbReference type="Pfam" id="PF08241"/>
    </source>
</evidence>
<dbReference type="Gene3D" id="3.40.50.150">
    <property type="entry name" value="Vaccinia Virus protein VP39"/>
    <property type="match status" value="1"/>
</dbReference>
<evidence type="ECO:0000313" key="3">
    <source>
        <dbReference type="Proteomes" id="UP000176421"/>
    </source>
</evidence>
<evidence type="ECO:0000313" key="2">
    <source>
        <dbReference type="EMBL" id="OGZ67600.1"/>
    </source>
</evidence>
<proteinExistence type="predicted"/>
<dbReference type="STRING" id="1802206.A3D35_02420"/>
<dbReference type="SUPFAM" id="SSF53335">
    <property type="entry name" value="S-adenosyl-L-methionine-dependent methyltransferases"/>
    <property type="match status" value="1"/>
</dbReference>
<dbReference type="EMBL" id="MHOS01000034">
    <property type="protein sequence ID" value="OGZ67600.1"/>
    <property type="molecule type" value="Genomic_DNA"/>
</dbReference>
<gene>
    <name evidence="2" type="ORF">A3D35_02420</name>
</gene>
<dbReference type="CDD" id="cd02440">
    <property type="entry name" value="AdoMet_MTases"/>
    <property type="match status" value="1"/>
</dbReference>
<feature type="domain" description="Methyltransferase type 11" evidence="1">
    <location>
        <begin position="97"/>
        <end position="188"/>
    </location>
</feature>
<dbReference type="Gene3D" id="2.20.25.10">
    <property type="match status" value="1"/>
</dbReference>
<organism evidence="2 3">
    <name type="scientific">Candidatus Staskawiczbacteria bacterium RIFCSPHIGHO2_02_FULL_34_9</name>
    <dbReference type="NCBI Taxonomy" id="1802206"/>
    <lineage>
        <taxon>Bacteria</taxon>
        <taxon>Candidatus Staskawicziibacteriota</taxon>
    </lineage>
</organism>
<dbReference type="Proteomes" id="UP000176421">
    <property type="component" value="Unassembled WGS sequence"/>
</dbReference>
<dbReference type="GO" id="GO:0008757">
    <property type="term" value="F:S-adenosylmethionine-dependent methyltransferase activity"/>
    <property type="evidence" value="ECO:0007669"/>
    <property type="project" value="InterPro"/>
</dbReference>
<comment type="caution">
    <text evidence="2">The sequence shown here is derived from an EMBL/GenBank/DDBJ whole genome shotgun (WGS) entry which is preliminary data.</text>
</comment>
<reference evidence="2 3" key="1">
    <citation type="journal article" date="2016" name="Nat. Commun.">
        <title>Thousands of microbial genomes shed light on interconnected biogeochemical processes in an aquifer system.</title>
        <authorList>
            <person name="Anantharaman K."/>
            <person name="Brown C.T."/>
            <person name="Hug L.A."/>
            <person name="Sharon I."/>
            <person name="Castelle C.J."/>
            <person name="Probst A.J."/>
            <person name="Thomas B.C."/>
            <person name="Singh A."/>
            <person name="Wilkins M.J."/>
            <person name="Karaoz U."/>
            <person name="Brodie E.L."/>
            <person name="Williams K.H."/>
            <person name="Hubbard S.S."/>
            <person name="Banfield J.F."/>
        </authorList>
    </citation>
    <scope>NUCLEOTIDE SEQUENCE [LARGE SCALE GENOMIC DNA]</scope>
</reference>
<name>A0A1G2HZI2_9BACT</name>
<dbReference type="SUPFAM" id="SSF158997">
    <property type="entry name" value="Trm112p-like"/>
    <property type="match status" value="1"/>
</dbReference>
<sequence>MNNNYLTYICCPKCKGELILKDSLLICINCNTTYEIKEGIPILINKNTLNKHLIGQIKYFENEMDDVFNNYKLEAWQESYVKRFMDNFSNVKNALILDCGVGSGYMAIELAKRGSNVVACDLTLKNLIKLKNIASSQNMLDNITFICCSAEELPFKKNIFNYYISNAVLEHLPREKEAIEEINRVCKNISGVMIVVPLLYNYINPLFLPLNIIHDIRIGHLRRYSEDILINKFHRFTLVKKYYTGHSKKVFKVLCNILLRKNVFNNYEIEKEDEKKQDNKLFASNIICFFKRVESKANHD</sequence>
<dbReference type="PANTHER" id="PTHR43591">
    <property type="entry name" value="METHYLTRANSFERASE"/>
    <property type="match status" value="1"/>
</dbReference>